<feature type="transmembrane region" description="Helical" evidence="1">
    <location>
        <begin position="47"/>
        <end position="68"/>
    </location>
</feature>
<organism evidence="2 3">
    <name type="scientific">Streptomyces milbemycinicus</name>
    <dbReference type="NCBI Taxonomy" id="476552"/>
    <lineage>
        <taxon>Bacteria</taxon>
        <taxon>Bacillati</taxon>
        <taxon>Actinomycetota</taxon>
        <taxon>Actinomycetes</taxon>
        <taxon>Kitasatosporales</taxon>
        <taxon>Streptomycetaceae</taxon>
        <taxon>Streptomyces</taxon>
    </lineage>
</organism>
<keyword evidence="1" id="KW-1133">Transmembrane helix</keyword>
<dbReference type="RefSeq" id="WP_404746026.1">
    <property type="nucleotide sequence ID" value="NZ_JBJDQH010000003.1"/>
</dbReference>
<comment type="caution">
    <text evidence="2">The sequence shown here is derived from an EMBL/GenBank/DDBJ whole genome shotgun (WGS) entry which is preliminary data.</text>
</comment>
<keyword evidence="1" id="KW-0812">Transmembrane</keyword>
<accession>A0ABW8LHA0</accession>
<reference evidence="2 3" key="1">
    <citation type="submission" date="2024-11" db="EMBL/GenBank/DDBJ databases">
        <title>The Natural Products Discovery Center: Release of the First 8490 Sequenced Strains for Exploring Actinobacteria Biosynthetic Diversity.</title>
        <authorList>
            <person name="Kalkreuter E."/>
            <person name="Kautsar S.A."/>
            <person name="Yang D."/>
            <person name="Bader C.D."/>
            <person name="Teijaro C.N."/>
            <person name="Fluegel L."/>
            <person name="Davis C.M."/>
            <person name="Simpson J.R."/>
            <person name="Lauterbach L."/>
            <person name="Steele A.D."/>
            <person name="Gui C."/>
            <person name="Meng S."/>
            <person name="Li G."/>
            <person name="Viehrig K."/>
            <person name="Ye F."/>
            <person name="Su P."/>
            <person name="Kiefer A.F."/>
            <person name="Nichols A."/>
            <person name="Cepeda A.J."/>
            <person name="Yan W."/>
            <person name="Fan B."/>
            <person name="Jiang Y."/>
            <person name="Adhikari A."/>
            <person name="Zheng C.-J."/>
            <person name="Schuster L."/>
            <person name="Cowan T.M."/>
            <person name="Smanski M.J."/>
            <person name="Chevrette M.G."/>
            <person name="De Carvalho L.P.S."/>
            <person name="Shen B."/>
        </authorList>
    </citation>
    <scope>NUCLEOTIDE SEQUENCE [LARGE SCALE GENOMIC DNA]</scope>
    <source>
        <strain evidence="2 3">NPDC020863</strain>
    </source>
</reference>
<keyword evidence="1" id="KW-0472">Membrane</keyword>
<feature type="transmembrane region" description="Helical" evidence="1">
    <location>
        <begin position="203"/>
        <end position="221"/>
    </location>
</feature>
<feature type="transmembrane region" description="Helical" evidence="1">
    <location>
        <begin position="133"/>
        <end position="156"/>
    </location>
</feature>
<keyword evidence="3" id="KW-1185">Reference proteome</keyword>
<feature type="transmembrane region" description="Helical" evidence="1">
    <location>
        <begin position="80"/>
        <end position="100"/>
    </location>
</feature>
<protein>
    <submittedName>
        <fullName evidence="2">Uncharacterized protein</fullName>
    </submittedName>
</protein>
<gene>
    <name evidence="2" type="ORF">ACI2L5_10140</name>
</gene>
<feature type="transmembrane region" description="Helical" evidence="1">
    <location>
        <begin position="163"/>
        <end position="183"/>
    </location>
</feature>
<dbReference type="Proteomes" id="UP001620295">
    <property type="component" value="Unassembled WGS sequence"/>
</dbReference>
<evidence type="ECO:0000256" key="1">
    <source>
        <dbReference type="SAM" id="Phobius"/>
    </source>
</evidence>
<dbReference type="EMBL" id="JBJDQH010000003">
    <property type="protein sequence ID" value="MFK4265294.1"/>
    <property type="molecule type" value="Genomic_DNA"/>
</dbReference>
<evidence type="ECO:0000313" key="3">
    <source>
        <dbReference type="Proteomes" id="UP001620295"/>
    </source>
</evidence>
<sequence length="232" mass="24785">MNERKRPAGVVPWAVAAGTVAWGLAGSWRAEHMRNYPWNVWTPIGYGAAKGVVLGLLAGWCAVWFLRLGKTSPQPGDSRARMAGLAFTGGLLAAIAPGTIRDFTGPPQPRTLYYFDEPRPDADWYWQPLLSEWLTYTVLPALGCALALTAAVLLAARSSRRDALGWAVLAVVGVGLLLLPHYATAGLPQAEGNGDHVNESATAAMAVWGTGLVVLIGSLVLRRRMRRAASTA</sequence>
<proteinExistence type="predicted"/>
<evidence type="ECO:0000313" key="2">
    <source>
        <dbReference type="EMBL" id="MFK4265294.1"/>
    </source>
</evidence>
<name>A0ABW8LHA0_9ACTN</name>